<keyword evidence="1" id="KW-1277">Toxin-antitoxin system</keyword>
<keyword evidence="3" id="KW-1185">Reference proteome</keyword>
<protein>
    <submittedName>
        <fullName evidence="2">Type II toxin-antitoxin system RelE/ParE family toxin</fullName>
    </submittedName>
</protein>
<gene>
    <name evidence="2" type="ORF">I8J31_20730</name>
</gene>
<dbReference type="AlphaFoldDB" id="A0A934JZD5"/>
<evidence type="ECO:0000256" key="1">
    <source>
        <dbReference type="ARBA" id="ARBA00022649"/>
    </source>
</evidence>
<dbReference type="InterPro" id="IPR035093">
    <property type="entry name" value="RelE/ParE_toxin_dom_sf"/>
</dbReference>
<organism evidence="2 3">
    <name type="scientific">Marinomonas transparens</name>
    <dbReference type="NCBI Taxonomy" id="2795388"/>
    <lineage>
        <taxon>Bacteria</taxon>
        <taxon>Pseudomonadati</taxon>
        <taxon>Pseudomonadota</taxon>
        <taxon>Gammaproteobacteria</taxon>
        <taxon>Oceanospirillales</taxon>
        <taxon>Oceanospirillaceae</taxon>
        <taxon>Marinomonas</taxon>
    </lineage>
</organism>
<evidence type="ECO:0000313" key="2">
    <source>
        <dbReference type="EMBL" id="MBJ7540095.1"/>
    </source>
</evidence>
<evidence type="ECO:0000313" key="3">
    <source>
        <dbReference type="Proteomes" id="UP000628710"/>
    </source>
</evidence>
<dbReference type="Pfam" id="PF05016">
    <property type="entry name" value="ParE_toxin"/>
    <property type="match status" value="1"/>
</dbReference>
<reference evidence="2" key="1">
    <citation type="submission" date="2020-12" db="EMBL/GenBank/DDBJ databases">
        <title>Marinomonas arctica sp. nov., a psychrotolerant bacterium isolated from the Arctic.</title>
        <authorList>
            <person name="Zhang Y."/>
        </authorList>
    </citation>
    <scope>NUCLEOTIDE SEQUENCE</scope>
    <source>
        <strain evidence="2">C1424</strain>
    </source>
</reference>
<dbReference type="RefSeq" id="WP_199470486.1">
    <property type="nucleotide sequence ID" value="NZ_JAEMNX010000078.1"/>
</dbReference>
<dbReference type="EMBL" id="JAEMNX010000078">
    <property type="protein sequence ID" value="MBJ7540095.1"/>
    <property type="molecule type" value="Genomic_DNA"/>
</dbReference>
<comment type="caution">
    <text evidence="2">The sequence shown here is derived from an EMBL/GenBank/DDBJ whole genome shotgun (WGS) entry which is preliminary data.</text>
</comment>
<sequence length="98" mass="11259">MKSYHVMIKPTAVRDLALRFQQITEDSPDNAITWYLGVIKAIEKLDVLAERCPLAPEDADIQQGIRHLIIGSYRVLYRINGKDVDVLHVRHSVHDRVL</sequence>
<proteinExistence type="predicted"/>
<dbReference type="Proteomes" id="UP000628710">
    <property type="component" value="Unassembled WGS sequence"/>
</dbReference>
<dbReference type="InterPro" id="IPR007712">
    <property type="entry name" value="RelE/ParE_toxin"/>
</dbReference>
<accession>A0A934JZD5</accession>
<dbReference type="Gene3D" id="3.30.2310.20">
    <property type="entry name" value="RelE-like"/>
    <property type="match status" value="1"/>
</dbReference>
<name>A0A934JZD5_9GAMM</name>